<comment type="caution">
    <text evidence="2">The sequence shown here is derived from an EMBL/GenBank/DDBJ whole genome shotgun (WGS) entry which is preliminary data.</text>
</comment>
<dbReference type="Proteomes" id="UP000239471">
    <property type="component" value="Unassembled WGS sequence"/>
</dbReference>
<keyword evidence="1" id="KW-0472">Membrane</keyword>
<feature type="transmembrane region" description="Helical" evidence="1">
    <location>
        <begin position="12"/>
        <end position="31"/>
    </location>
</feature>
<gene>
    <name evidence="2" type="ORF">CLVI_16470</name>
</gene>
<sequence length="66" mass="7212">MNNKRNRTMWGISLFIIGIATIINAFSSLLGIELPDILVRVVGVITIVALPVLVYSSVKILKNSKS</sequence>
<dbReference type="RefSeq" id="WP_106059635.1">
    <property type="nucleotide sequence ID" value="NZ_PVXQ01000015.1"/>
</dbReference>
<keyword evidence="1" id="KW-0812">Transmembrane</keyword>
<evidence type="ECO:0000313" key="3">
    <source>
        <dbReference type="Proteomes" id="UP000239471"/>
    </source>
</evidence>
<dbReference type="OrthoDB" id="1828604at2"/>
<evidence type="ECO:0000313" key="2">
    <source>
        <dbReference type="EMBL" id="PRR82512.1"/>
    </source>
</evidence>
<reference evidence="2 3" key="1">
    <citation type="submission" date="2018-03" db="EMBL/GenBank/DDBJ databases">
        <title>Genome sequence of Clostridium vincentii DSM 10228.</title>
        <authorList>
            <person name="Poehlein A."/>
            <person name="Daniel R."/>
        </authorList>
    </citation>
    <scope>NUCLEOTIDE SEQUENCE [LARGE SCALE GENOMIC DNA]</scope>
    <source>
        <strain evidence="2 3">DSM 10228</strain>
    </source>
</reference>
<organism evidence="2 3">
    <name type="scientific">Clostridium vincentii</name>
    <dbReference type="NCBI Taxonomy" id="52704"/>
    <lineage>
        <taxon>Bacteria</taxon>
        <taxon>Bacillati</taxon>
        <taxon>Bacillota</taxon>
        <taxon>Clostridia</taxon>
        <taxon>Eubacteriales</taxon>
        <taxon>Clostridiaceae</taxon>
        <taxon>Clostridium</taxon>
    </lineage>
</organism>
<feature type="transmembrane region" description="Helical" evidence="1">
    <location>
        <begin position="37"/>
        <end position="58"/>
    </location>
</feature>
<proteinExistence type="predicted"/>
<accession>A0A2T0BFB4</accession>
<keyword evidence="3" id="KW-1185">Reference proteome</keyword>
<name>A0A2T0BFB4_9CLOT</name>
<dbReference type="AlphaFoldDB" id="A0A2T0BFB4"/>
<dbReference type="EMBL" id="PVXQ01000015">
    <property type="protein sequence ID" value="PRR82512.1"/>
    <property type="molecule type" value="Genomic_DNA"/>
</dbReference>
<keyword evidence="1" id="KW-1133">Transmembrane helix</keyword>
<evidence type="ECO:0000256" key="1">
    <source>
        <dbReference type="SAM" id="Phobius"/>
    </source>
</evidence>
<protein>
    <submittedName>
        <fullName evidence="2">Uncharacterized protein</fullName>
    </submittedName>
</protein>